<keyword evidence="2 7" id="KW-1003">Cell membrane</keyword>
<dbReference type="InterPro" id="IPR013611">
    <property type="entry name" value="Transp-assoc_OB_typ2"/>
</dbReference>
<dbReference type="GO" id="GO:0015697">
    <property type="term" value="P:quaternary ammonium group transport"/>
    <property type="evidence" value="ECO:0007669"/>
    <property type="project" value="UniProtKB-ARBA"/>
</dbReference>
<dbReference type="SUPFAM" id="SSF50331">
    <property type="entry name" value="MOP-like"/>
    <property type="match status" value="1"/>
</dbReference>
<comment type="subunit">
    <text evidence="7">The complex is composed of two ATP-binding proteins (PotA), two transmembrane proteins (PotB and PotC) and a solute-binding protein (PotD).</text>
</comment>
<dbReference type="PANTHER" id="PTHR42781:SF4">
    <property type="entry name" value="SPERMIDINE_PUTRESCINE IMPORT ATP-BINDING PROTEIN POTA"/>
    <property type="match status" value="1"/>
</dbReference>
<dbReference type="GO" id="GO:0043190">
    <property type="term" value="C:ATP-binding cassette (ABC) transporter complex"/>
    <property type="evidence" value="ECO:0007669"/>
    <property type="project" value="InterPro"/>
</dbReference>
<dbReference type="Gene3D" id="2.40.50.100">
    <property type="match status" value="1"/>
</dbReference>
<name>A0A2J0Z251_RHIML</name>
<sequence length="356" mass="39018">MQPVVHFKNVNKYYGGLPAVDGLDLAVEPGQFVTLLGPSGCGKSTTLRMLGGFEQPSSGEIYLEGEPISHLPPNRRNVNIVFQDYALFPHLNVGRNIAFGLELKGLSSDAIHKRTMELLALVKLQDFADRMPDQLSGGQRQRVALMRALAPDPNVLLLDEPLSALDAKLRQQMQIELKTIQRTTGKTFIFVTHDQEEALTMSDVIVVMNKGRIEQMGGPNELYSRPRSRFVANFIGQSNFLEGKLLSDDGATAAIDWNGSIIHADLNGTKLAAGTGATVALRPEALYCVAEQPKDRFALKGRIVQRVFKGAHTSLTVQLENGAELALQLDPVALSHIGTDEVWLGWRERDAVVLAD</sequence>
<keyword evidence="1 7" id="KW-0813">Transport</keyword>
<dbReference type="SMART" id="SM00382">
    <property type="entry name" value="AAA"/>
    <property type="match status" value="1"/>
</dbReference>
<evidence type="ECO:0000256" key="3">
    <source>
        <dbReference type="ARBA" id="ARBA00022741"/>
    </source>
</evidence>
<dbReference type="EMBL" id="NJGD01000006">
    <property type="protein sequence ID" value="PJR14558.1"/>
    <property type="molecule type" value="Genomic_DNA"/>
</dbReference>
<dbReference type="PROSITE" id="PS50893">
    <property type="entry name" value="ABC_TRANSPORTER_2"/>
    <property type="match status" value="1"/>
</dbReference>
<dbReference type="FunFam" id="3.40.50.300:FF:000425">
    <property type="entry name" value="Probable ABC transporter, ATP-binding subunit"/>
    <property type="match status" value="1"/>
</dbReference>
<keyword evidence="4 7" id="KW-0067">ATP-binding</keyword>
<evidence type="ECO:0000256" key="1">
    <source>
        <dbReference type="ARBA" id="ARBA00022448"/>
    </source>
</evidence>
<comment type="similarity">
    <text evidence="7">Belongs to the ABC transporter superfamily. Spermidine/putrescine importer (TC 3.A.1.11.1) family.</text>
</comment>
<accession>A0A2J0Z251</accession>
<evidence type="ECO:0000259" key="8">
    <source>
        <dbReference type="PROSITE" id="PS50893"/>
    </source>
</evidence>
<comment type="function">
    <text evidence="7">Part of the ABC transporter complex PotABCD involved in spermidine/putrescine import. Responsible for energy coupling to the transport system.</text>
</comment>
<evidence type="ECO:0000256" key="2">
    <source>
        <dbReference type="ARBA" id="ARBA00022475"/>
    </source>
</evidence>
<protein>
    <recommendedName>
        <fullName evidence="7">Spermidine/putrescine import ATP-binding protein PotA</fullName>
        <ecNumber evidence="7">7.6.2.11</ecNumber>
    </recommendedName>
</protein>
<evidence type="ECO:0000313" key="9">
    <source>
        <dbReference type="EMBL" id="PJR14558.1"/>
    </source>
</evidence>
<dbReference type="GO" id="GO:0016887">
    <property type="term" value="F:ATP hydrolysis activity"/>
    <property type="evidence" value="ECO:0007669"/>
    <property type="project" value="InterPro"/>
</dbReference>
<gene>
    <name evidence="7" type="primary">potA</name>
    <name evidence="9" type="ORF">CEJ86_16035</name>
</gene>
<keyword evidence="3 7" id="KW-0547">Nucleotide-binding</keyword>
<evidence type="ECO:0000313" key="10">
    <source>
        <dbReference type="Proteomes" id="UP000231987"/>
    </source>
</evidence>
<evidence type="ECO:0000256" key="7">
    <source>
        <dbReference type="RuleBase" id="RU364083"/>
    </source>
</evidence>
<dbReference type="InterPro" id="IPR005893">
    <property type="entry name" value="PotA-like"/>
</dbReference>
<dbReference type="EC" id="7.6.2.11" evidence="7"/>
<dbReference type="NCBIfam" id="TIGR01187">
    <property type="entry name" value="potA"/>
    <property type="match status" value="1"/>
</dbReference>
<reference evidence="9 10" key="1">
    <citation type="submission" date="2017-06" db="EMBL/GenBank/DDBJ databases">
        <title>Ensifer strains isolated from leguminous trees and herbs display diverse denitrification phenotypes with some acting as strong N2O sinks.</title>
        <authorList>
            <person name="Woliy K."/>
            <person name="Mania D."/>
            <person name="Bakken L.R."/>
            <person name="Frostegard A."/>
        </authorList>
    </citation>
    <scope>NUCLEOTIDE SEQUENCE [LARGE SCALE GENOMIC DNA]</scope>
    <source>
        <strain evidence="9 10">AC50a</strain>
    </source>
</reference>
<dbReference type="InterPro" id="IPR003439">
    <property type="entry name" value="ABC_transporter-like_ATP-bd"/>
</dbReference>
<dbReference type="RefSeq" id="WP_100672487.1">
    <property type="nucleotide sequence ID" value="NZ_CP141213.1"/>
</dbReference>
<dbReference type="AlphaFoldDB" id="A0A2J0Z251"/>
<feature type="domain" description="ABC transporter" evidence="8">
    <location>
        <begin position="5"/>
        <end position="235"/>
    </location>
</feature>
<dbReference type="InterPro" id="IPR050093">
    <property type="entry name" value="ABC_SmlMolc_Importer"/>
</dbReference>
<dbReference type="Proteomes" id="UP000231987">
    <property type="component" value="Unassembled WGS sequence"/>
</dbReference>
<dbReference type="InterPro" id="IPR003593">
    <property type="entry name" value="AAA+_ATPase"/>
</dbReference>
<evidence type="ECO:0000256" key="5">
    <source>
        <dbReference type="ARBA" id="ARBA00022967"/>
    </source>
</evidence>
<keyword evidence="6 7" id="KW-0472">Membrane</keyword>
<dbReference type="Gene3D" id="3.40.50.300">
    <property type="entry name" value="P-loop containing nucleotide triphosphate hydrolases"/>
    <property type="match status" value="1"/>
</dbReference>
<keyword evidence="5 7" id="KW-1278">Translocase</keyword>
<comment type="caution">
    <text evidence="9">The sequence shown here is derived from an EMBL/GenBank/DDBJ whole genome shotgun (WGS) entry which is preliminary data.</text>
</comment>
<dbReference type="GO" id="GO:0015417">
    <property type="term" value="F:ABC-type polyamine transporter activity"/>
    <property type="evidence" value="ECO:0007669"/>
    <property type="project" value="UniProtKB-EC"/>
</dbReference>
<dbReference type="PANTHER" id="PTHR42781">
    <property type="entry name" value="SPERMIDINE/PUTRESCINE IMPORT ATP-BINDING PROTEIN POTA"/>
    <property type="match status" value="1"/>
</dbReference>
<dbReference type="InterPro" id="IPR027417">
    <property type="entry name" value="P-loop_NTPase"/>
</dbReference>
<evidence type="ECO:0000256" key="6">
    <source>
        <dbReference type="ARBA" id="ARBA00023136"/>
    </source>
</evidence>
<evidence type="ECO:0000256" key="4">
    <source>
        <dbReference type="ARBA" id="ARBA00022840"/>
    </source>
</evidence>
<dbReference type="SUPFAM" id="SSF52540">
    <property type="entry name" value="P-loop containing nucleoside triphosphate hydrolases"/>
    <property type="match status" value="1"/>
</dbReference>
<proteinExistence type="inferred from homology"/>
<organism evidence="9 10">
    <name type="scientific">Rhizobium meliloti</name>
    <name type="common">Ensifer meliloti</name>
    <name type="synonym">Sinorhizobium meliloti</name>
    <dbReference type="NCBI Taxonomy" id="382"/>
    <lineage>
        <taxon>Bacteria</taxon>
        <taxon>Pseudomonadati</taxon>
        <taxon>Pseudomonadota</taxon>
        <taxon>Alphaproteobacteria</taxon>
        <taxon>Hyphomicrobiales</taxon>
        <taxon>Rhizobiaceae</taxon>
        <taxon>Sinorhizobium/Ensifer group</taxon>
        <taxon>Sinorhizobium</taxon>
    </lineage>
</organism>
<comment type="catalytic activity">
    <reaction evidence="7">
        <text>ATP + H2O + polyamine-[polyamine-binding protein]Side 1 = ADP + phosphate + polyamineSide 2 + [polyamine-binding protein]Side 1.</text>
        <dbReference type="EC" id="7.6.2.11"/>
    </reaction>
</comment>
<dbReference type="Pfam" id="PF00005">
    <property type="entry name" value="ABC_tran"/>
    <property type="match status" value="1"/>
</dbReference>
<dbReference type="GO" id="GO:0005524">
    <property type="term" value="F:ATP binding"/>
    <property type="evidence" value="ECO:0007669"/>
    <property type="project" value="UniProtKB-KW"/>
</dbReference>
<dbReference type="InterPro" id="IPR008995">
    <property type="entry name" value="Mo/tungstate-bd_C_term_dom"/>
</dbReference>
<dbReference type="Pfam" id="PF08402">
    <property type="entry name" value="TOBE_2"/>
    <property type="match status" value="1"/>
</dbReference>